<comment type="caution">
    <text evidence="4">The sequence shown here is derived from an EMBL/GenBank/DDBJ whole genome shotgun (WGS) entry which is preliminary data.</text>
</comment>
<feature type="region of interest" description="Disordered" evidence="1">
    <location>
        <begin position="348"/>
        <end position="383"/>
    </location>
</feature>
<evidence type="ECO:0000256" key="3">
    <source>
        <dbReference type="SAM" id="SignalP"/>
    </source>
</evidence>
<dbReference type="EMBL" id="DYDO01000006">
    <property type="protein sequence ID" value="DBA22846.1"/>
    <property type="molecule type" value="Genomic_DNA"/>
</dbReference>
<feature type="compositionally biased region" description="Basic and acidic residues" evidence="1">
    <location>
        <begin position="121"/>
        <end position="157"/>
    </location>
</feature>
<gene>
    <name evidence="4" type="ORF">GDO54_013841</name>
</gene>
<proteinExistence type="predicted"/>
<dbReference type="GO" id="GO:0050901">
    <property type="term" value="P:leukocyte tethering or rolling"/>
    <property type="evidence" value="ECO:0007669"/>
    <property type="project" value="TreeGrafter"/>
</dbReference>
<accession>A0AAV2ZWC5</accession>
<protein>
    <recommendedName>
        <fullName evidence="6">P-selectin glycoprotein ligand 1</fullName>
    </recommendedName>
</protein>
<feature type="compositionally biased region" description="Polar residues" evidence="1">
    <location>
        <begin position="372"/>
        <end position="383"/>
    </location>
</feature>
<reference evidence="4" key="1">
    <citation type="thesis" date="2020" institute="ProQuest LLC" country="789 East Eisenhower Parkway, Ann Arbor, MI, USA">
        <title>Comparative Genomics and Chromosome Evolution.</title>
        <authorList>
            <person name="Mudd A.B."/>
        </authorList>
    </citation>
    <scope>NUCLEOTIDE SEQUENCE</scope>
    <source>
        <strain evidence="4">1538</strain>
        <tissue evidence="4">Blood</tissue>
    </source>
</reference>
<dbReference type="InterPro" id="IPR026195">
    <property type="entry name" value="PSGL-1"/>
</dbReference>
<keyword evidence="2" id="KW-0472">Membrane</keyword>
<feature type="signal peptide" evidence="3">
    <location>
        <begin position="1"/>
        <end position="20"/>
    </location>
</feature>
<feature type="region of interest" description="Disordered" evidence="1">
    <location>
        <begin position="67"/>
        <end position="161"/>
    </location>
</feature>
<evidence type="ECO:0000313" key="5">
    <source>
        <dbReference type="Proteomes" id="UP001181693"/>
    </source>
</evidence>
<name>A0AAV2ZWC5_PYXAD</name>
<dbReference type="AlphaFoldDB" id="A0AAV2ZWC5"/>
<dbReference type="Proteomes" id="UP001181693">
    <property type="component" value="Unassembled WGS sequence"/>
</dbReference>
<keyword evidence="2" id="KW-1133">Transmembrane helix</keyword>
<feature type="region of interest" description="Disordered" evidence="1">
    <location>
        <begin position="229"/>
        <end position="269"/>
    </location>
</feature>
<evidence type="ECO:0000313" key="4">
    <source>
        <dbReference type="EMBL" id="DBA22846.1"/>
    </source>
</evidence>
<organism evidence="4 5">
    <name type="scientific">Pyxicephalus adspersus</name>
    <name type="common">African bullfrog</name>
    <dbReference type="NCBI Taxonomy" id="30357"/>
    <lineage>
        <taxon>Eukaryota</taxon>
        <taxon>Metazoa</taxon>
        <taxon>Chordata</taxon>
        <taxon>Craniata</taxon>
        <taxon>Vertebrata</taxon>
        <taxon>Euteleostomi</taxon>
        <taxon>Amphibia</taxon>
        <taxon>Batrachia</taxon>
        <taxon>Anura</taxon>
        <taxon>Neobatrachia</taxon>
        <taxon>Ranoidea</taxon>
        <taxon>Pyxicephalidae</taxon>
        <taxon>Pyxicephalinae</taxon>
        <taxon>Pyxicephalus</taxon>
    </lineage>
</organism>
<feature type="compositionally biased region" description="Polar residues" evidence="1">
    <location>
        <begin position="251"/>
        <end position="269"/>
    </location>
</feature>
<feature type="chain" id="PRO_5044022236" description="P-selectin glycoprotein ligand 1" evidence="3">
    <location>
        <begin position="21"/>
        <end position="383"/>
    </location>
</feature>
<evidence type="ECO:0008006" key="6">
    <source>
        <dbReference type="Google" id="ProtNLM"/>
    </source>
</evidence>
<keyword evidence="3" id="KW-0732">Signal</keyword>
<dbReference type="PANTHER" id="PTHR17384">
    <property type="entry name" value="P-SELECTIN GLYCOPROTEIN LIGAND-1"/>
    <property type="match status" value="1"/>
</dbReference>
<evidence type="ECO:0000256" key="1">
    <source>
        <dbReference type="SAM" id="MobiDB-lite"/>
    </source>
</evidence>
<keyword evidence="2" id="KW-0812">Transmembrane</keyword>
<feature type="transmembrane region" description="Helical" evidence="2">
    <location>
        <begin position="297"/>
        <end position="319"/>
    </location>
</feature>
<evidence type="ECO:0000256" key="2">
    <source>
        <dbReference type="SAM" id="Phobius"/>
    </source>
</evidence>
<sequence length="383" mass="42150">MSSPWALILLYLTVPFSVTGHKLPLSDQPPLTGPHNKEEYGSSPLVWEWKTQDNSDKTLLTLIRMVREVPDKKTTGSQPDVKYPSKAEKISPPPKSLSLEFSPEVSMHTVSPSKDSYTEPQTKEPFSKDETTAISELDRTSPKDEKLSEAETTETDKSVTAAKKTIATEIKFTKMKEQPSTPSPAKFKDLSVFTKSTANEATTFAEIHSTNTELLSTIADSTTNTVVEETTSNVPAKIPKDTPSKPVVTSAEPTTQDKTTGWSPDSKGSSTIPAPITYISTTSEDKILAQSIIKQCMLTILILAVVCTIFIITTIALAAKLSTMRQKHKLRHPATYTEMRCISSLLPESDQQNKGKPKRLKTFTPMEESDGDNTTLNSFLPDH</sequence>
<dbReference type="PANTHER" id="PTHR17384:SF7">
    <property type="entry name" value="P-SELECTIN GLYCOPROTEIN LIGAND 1"/>
    <property type="match status" value="1"/>
</dbReference>
<dbReference type="GO" id="GO:0005886">
    <property type="term" value="C:plasma membrane"/>
    <property type="evidence" value="ECO:0007669"/>
    <property type="project" value="TreeGrafter"/>
</dbReference>
<keyword evidence="5" id="KW-1185">Reference proteome</keyword>
<feature type="compositionally biased region" description="Polar residues" evidence="1">
    <location>
        <begin position="108"/>
        <end position="120"/>
    </location>
</feature>